<comment type="function">
    <text evidence="3">Catalyzes the hydrolysis of 10-formyltetrahydrofolate (formyl-FH4) to formate and tetrahydrofolate (FH4).</text>
</comment>
<evidence type="ECO:0000313" key="6">
    <source>
        <dbReference type="EMBL" id="RCW76763.1"/>
    </source>
</evidence>
<dbReference type="Pfam" id="PF01842">
    <property type="entry name" value="ACT"/>
    <property type="match status" value="1"/>
</dbReference>
<evidence type="ECO:0000256" key="2">
    <source>
        <dbReference type="ARBA" id="ARBA00022801"/>
    </source>
</evidence>
<evidence type="ECO:0000256" key="3">
    <source>
        <dbReference type="HAMAP-Rule" id="MF_01927"/>
    </source>
</evidence>
<keyword evidence="1 3" id="KW-0554">One-carbon metabolism</keyword>
<dbReference type="PROSITE" id="PS51671">
    <property type="entry name" value="ACT"/>
    <property type="match status" value="1"/>
</dbReference>
<dbReference type="InterPro" id="IPR045865">
    <property type="entry name" value="ACT-like_dom_sf"/>
</dbReference>
<dbReference type="Gene3D" id="3.40.50.170">
    <property type="entry name" value="Formyl transferase, N-terminal domain"/>
    <property type="match status" value="1"/>
</dbReference>
<dbReference type="CDD" id="cd04875">
    <property type="entry name" value="ACT_F4HF-DF"/>
    <property type="match status" value="1"/>
</dbReference>
<keyword evidence="2 3" id="KW-0378">Hydrolase</keyword>
<dbReference type="InterPro" id="IPR036477">
    <property type="entry name" value="Formyl_transf_N_sf"/>
</dbReference>
<dbReference type="GO" id="GO:0006730">
    <property type="term" value="P:one-carbon metabolic process"/>
    <property type="evidence" value="ECO:0007669"/>
    <property type="project" value="UniProtKB-KW"/>
</dbReference>
<dbReference type="SUPFAM" id="SSF53328">
    <property type="entry name" value="Formyltransferase"/>
    <property type="match status" value="1"/>
</dbReference>
<dbReference type="Proteomes" id="UP000252585">
    <property type="component" value="Unassembled WGS sequence"/>
</dbReference>
<dbReference type="UniPathway" id="UPA00074">
    <property type="reaction ID" value="UER00170"/>
</dbReference>
<dbReference type="InterPro" id="IPR002376">
    <property type="entry name" value="Formyl_transf_N"/>
</dbReference>
<dbReference type="EC" id="3.5.1.10" evidence="3 4"/>
<comment type="similarity">
    <text evidence="3">Belongs to the PurU family.</text>
</comment>
<dbReference type="InterPro" id="IPR004810">
    <property type="entry name" value="PurU"/>
</dbReference>
<dbReference type="InterPro" id="IPR044074">
    <property type="entry name" value="PurU_ACT"/>
</dbReference>
<keyword evidence="3" id="KW-0658">Purine biosynthesis</keyword>
<dbReference type="SUPFAM" id="SSF55021">
    <property type="entry name" value="ACT-like"/>
    <property type="match status" value="1"/>
</dbReference>
<feature type="active site" evidence="3">
    <location>
        <position position="253"/>
    </location>
</feature>
<protein>
    <recommendedName>
        <fullName evidence="3 4">Formyltetrahydrofolate deformylase</fullName>
        <ecNumber evidence="3 4">3.5.1.10</ecNumber>
    </recommendedName>
    <alternativeName>
        <fullName evidence="3">Formyl-FH(4) hydrolase</fullName>
    </alternativeName>
</protein>
<dbReference type="HAMAP" id="MF_01927">
    <property type="entry name" value="PurU"/>
    <property type="match status" value="1"/>
</dbReference>
<feature type="domain" description="ACT" evidence="5">
    <location>
        <begin position="30"/>
        <end position="117"/>
    </location>
</feature>
<dbReference type="GO" id="GO:0008864">
    <property type="term" value="F:formyltetrahydrofolate deformylase activity"/>
    <property type="evidence" value="ECO:0007669"/>
    <property type="project" value="UniProtKB-UniRule"/>
</dbReference>
<comment type="pathway">
    <text evidence="3">Purine metabolism; IMP biosynthesis via de novo pathway; formate from 10-formyl-5,6,7,8-tetrahydrofolate: step 1/1.</text>
</comment>
<dbReference type="PRINTS" id="PR01575">
    <property type="entry name" value="FFH4HYDRLASE"/>
</dbReference>
<dbReference type="NCBIfam" id="TIGR00655">
    <property type="entry name" value="PurU"/>
    <property type="match status" value="1"/>
</dbReference>
<dbReference type="CDD" id="cd08648">
    <property type="entry name" value="FMT_core_Formyl-FH4-Hydrolase_C"/>
    <property type="match status" value="1"/>
</dbReference>
<comment type="catalytic activity">
    <reaction evidence="3">
        <text>(6R)-10-formyltetrahydrofolate + H2O = (6S)-5,6,7,8-tetrahydrofolate + formate + H(+)</text>
        <dbReference type="Rhea" id="RHEA:19833"/>
        <dbReference type="ChEBI" id="CHEBI:15377"/>
        <dbReference type="ChEBI" id="CHEBI:15378"/>
        <dbReference type="ChEBI" id="CHEBI:15740"/>
        <dbReference type="ChEBI" id="CHEBI:57453"/>
        <dbReference type="ChEBI" id="CHEBI:195366"/>
        <dbReference type="EC" id="3.5.1.10"/>
    </reaction>
</comment>
<organism evidence="6 7">
    <name type="scientific">Saliterribacillus persicus</name>
    <dbReference type="NCBI Taxonomy" id="930114"/>
    <lineage>
        <taxon>Bacteria</taxon>
        <taxon>Bacillati</taxon>
        <taxon>Bacillota</taxon>
        <taxon>Bacilli</taxon>
        <taxon>Bacillales</taxon>
        <taxon>Bacillaceae</taxon>
        <taxon>Saliterribacillus</taxon>
    </lineage>
</organism>
<proteinExistence type="inferred from homology"/>
<gene>
    <name evidence="3" type="primary">purU</name>
    <name evidence="6" type="ORF">DFR57_10238</name>
</gene>
<keyword evidence="7" id="KW-1185">Reference proteome</keyword>
<dbReference type="InterPro" id="IPR041729">
    <property type="entry name" value="Formyl-FH4-Hydrolase_C"/>
</dbReference>
<dbReference type="Pfam" id="PF00551">
    <property type="entry name" value="Formyl_trans_N"/>
    <property type="match status" value="1"/>
</dbReference>
<sequence length="308" mass="35702">MYKKQRGINMKSYIKEKLDSFQSENKNRARLLINCADQPGIVAAVSKFLFDHGANIIESNQYSTDPHGGEFFIRIEFEIPNLKEKAKELESDFTAIKEQFALEATFKYVSEVKKIAVFVSKEPHCLLELLWEWQSGDLMADISLVISNHETSREMVESLGIPYYYIPANKEIRREVEEKQKELIEKYQVDVLILARYMQILTPDFVKTYQHQIINIHHSFLPAFIGAKPYERAYNRGVKLIGATSHYVTNDLDEGPIIEQDISRVDHRDNAEAMKKIGQSIERSVLARAVKWHLEDRIIVYGNKTIVF</sequence>
<dbReference type="PANTHER" id="PTHR42706">
    <property type="entry name" value="FORMYLTETRAHYDROFOLATE DEFORMYLASE"/>
    <property type="match status" value="1"/>
</dbReference>
<dbReference type="InterPro" id="IPR002912">
    <property type="entry name" value="ACT_dom"/>
</dbReference>
<evidence type="ECO:0000313" key="7">
    <source>
        <dbReference type="Proteomes" id="UP000252585"/>
    </source>
</evidence>
<dbReference type="Gene3D" id="3.30.70.260">
    <property type="match status" value="1"/>
</dbReference>
<comment type="caution">
    <text evidence="6">The sequence shown here is derived from an EMBL/GenBank/DDBJ whole genome shotgun (WGS) entry which is preliminary data.</text>
</comment>
<dbReference type="NCBIfam" id="NF004684">
    <property type="entry name" value="PRK06027.1"/>
    <property type="match status" value="1"/>
</dbReference>
<evidence type="ECO:0000256" key="1">
    <source>
        <dbReference type="ARBA" id="ARBA00022563"/>
    </source>
</evidence>
<dbReference type="PANTHER" id="PTHR42706:SF1">
    <property type="entry name" value="FORMYLTETRAHYDROFOLATE DEFORMYLASE 2, MITOCHONDRIAL"/>
    <property type="match status" value="1"/>
</dbReference>
<accession>A0A368Y935</accession>
<dbReference type="GO" id="GO:0006189">
    <property type="term" value="P:'de novo' IMP biosynthetic process"/>
    <property type="evidence" value="ECO:0007669"/>
    <property type="project" value="UniProtKB-UniRule"/>
</dbReference>
<evidence type="ECO:0000256" key="4">
    <source>
        <dbReference type="NCBIfam" id="TIGR00655"/>
    </source>
</evidence>
<evidence type="ECO:0000259" key="5">
    <source>
        <dbReference type="PROSITE" id="PS51671"/>
    </source>
</evidence>
<name>A0A368Y935_9BACI</name>
<dbReference type="AlphaFoldDB" id="A0A368Y935"/>
<dbReference type="PIRSF" id="PIRSF036480">
    <property type="entry name" value="FormyFH4_hydr"/>
    <property type="match status" value="1"/>
</dbReference>
<dbReference type="EMBL" id="QPJJ01000002">
    <property type="protein sequence ID" value="RCW76763.1"/>
    <property type="molecule type" value="Genomic_DNA"/>
</dbReference>
<reference evidence="6 7" key="1">
    <citation type="submission" date="2018-07" db="EMBL/GenBank/DDBJ databases">
        <title>Genomic Encyclopedia of Type Strains, Phase IV (KMG-IV): sequencing the most valuable type-strain genomes for metagenomic binning, comparative biology and taxonomic classification.</title>
        <authorList>
            <person name="Goeker M."/>
        </authorList>
    </citation>
    <scope>NUCLEOTIDE SEQUENCE [LARGE SCALE GENOMIC DNA]</scope>
    <source>
        <strain evidence="6 7">DSM 27696</strain>
    </source>
</reference>